<name>A0A7X6D2V1_9ACTN</name>
<dbReference type="SUPFAM" id="SSF52540">
    <property type="entry name" value="P-loop containing nucleoside triphosphate hydrolases"/>
    <property type="match status" value="1"/>
</dbReference>
<gene>
    <name evidence="1" type="ORF">HCN56_16445</name>
</gene>
<dbReference type="EMBL" id="JAAVJD010000133">
    <property type="protein sequence ID" value="NJQ07129.1"/>
    <property type="molecule type" value="Genomic_DNA"/>
</dbReference>
<protein>
    <submittedName>
        <fullName evidence="1">AAA family ATPase</fullName>
    </submittedName>
</protein>
<dbReference type="Gene3D" id="3.40.50.300">
    <property type="entry name" value="P-loop containing nucleotide triphosphate hydrolases"/>
    <property type="match status" value="1"/>
</dbReference>
<reference evidence="1 2" key="1">
    <citation type="submission" date="2020-03" db="EMBL/GenBank/DDBJ databases">
        <title>Draft genome of Streptomyces sp. ventii, isolated from the Axial Seamount in the Pacific Ocean, and resequencing of the two type strains Streptomyces lonarensis strain NCL 716 and Streptomyces bohaiensis strain 11A07.</title>
        <authorList>
            <person name="Loughran R.M."/>
            <person name="Pfannmuller K.M."/>
            <person name="Wasson B.J."/>
            <person name="Deadmond M.C."/>
            <person name="Paddock B.E."/>
            <person name="Koyack M.J."/>
            <person name="Gallegos D.A."/>
            <person name="Mitchell E.A."/>
            <person name="Ushijima B."/>
            <person name="Saw J.H."/>
            <person name="Mcphail K.L."/>
            <person name="Videau P."/>
        </authorList>
    </citation>
    <scope>NUCLEOTIDE SEQUENCE [LARGE SCALE GENOMIC DNA]</scope>
    <source>
        <strain evidence="1 2">NCL716</strain>
    </source>
</reference>
<dbReference type="Pfam" id="PF13671">
    <property type="entry name" value="AAA_33"/>
    <property type="match status" value="1"/>
</dbReference>
<dbReference type="InterPro" id="IPR027417">
    <property type="entry name" value="P-loop_NTPase"/>
</dbReference>
<sequence length="236" mass="24691">MPVARPPGRRRDPGDGVDGWLTSTHESLFRRRARGGACHSARLPPQGRRAVPVTVPGPVAVVSGPPGAGKSTVAALLAAAVPPAVHLPADAFWEFLVGGVSPYRSAAQRQNETVMKAVAAAATGYARGGYRVFLDAVVGPWFLGPFVTAARATGTELRWVVLRPDEQTVVARAGARGAGALTAPGPVRAMYDQFRDLGRYEGHALDTTGEPPAVTAERVRGHLARSASLLVPAADR</sequence>
<accession>A0A7X6D2V1</accession>
<evidence type="ECO:0000313" key="2">
    <source>
        <dbReference type="Proteomes" id="UP000578686"/>
    </source>
</evidence>
<organism evidence="1 2">
    <name type="scientific">Streptomyces lonarensis</name>
    <dbReference type="NCBI Taxonomy" id="700599"/>
    <lineage>
        <taxon>Bacteria</taxon>
        <taxon>Bacillati</taxon>
        <taxon>Actinomycetota</taxon>
        <taxon>Actinomycetes</taxon>
        <taxon>Kitasatosporales</taxon>
        <taxon>Streptomycetaceae</taxon>
        <taxon>Streptomyces</taxon>
    </lineage>
</organism>
<dbReference type="AlphaFoldDB" id="A0A7X6D2V1"/>
<dbReference type="Proteomes" id="UP000578686">
    <property type="component" value="Unassembled WGS sequence"/>
</dbReference>
<evidence type="ECO:0000313" key="1">
    <source>
        <dbReference type="EMBL" id="NJQ07129.1"/>
    </source>
</evidence>
<keyword evidence="2" id="KW-1185">Reference proteome</keyword>
<proteinExistence type="predicted"/>
<comment type="caution">
    <text evidence="1">The sequence shown here is derived from an EMBL/GenBank/DDBJ whole genome shotgun (WGS) entry which is preliminary data.</text>
</comment>